<reference evidence="1" key="1">
    <citation type="submission" date="2021-01" db="EMBL/GenBank/DDBJ databases">
        <title>Whole genome shotgun sequence of Rhizocola hellebori NBRC 109834.</title>
        <authorList>
            <person name="Komaki H."/>
            <person name="Tamura T."/>
        </authorList>
    </citation>
    <scope>NUCLEOTIDE SEQUENCE</scope>
    <source>
        <strain evidence="1">NBRC 109834</strain>
    </source>
</reference>
<accession>A0A8J3QD45</accession>
<protein>
    <submittedName>
        <fullName evidence="1">Uncharacterized protein</fullName>
    </submittedName>
</protein>
<keyword evidence="2" id="KW-1185">Reference proteome</keyword>
<comment type="caution">
    <text evidence="1">The sequence shown here is derived from an EMBL/GenBank/DDBJ whole genome shotgun (WGS) entry which is preliminary data.</text>
</comment>
<dbReference type="EMBL" id="BONY01000050">
    <property type="protein sequence ID" value="GIH08461.1"/>
    <property type="molecule type" value="Genomic_DNA"/>
</dbReference>
<gene>
    <name evidence="1" type="ORF">Rhe02_65280</name>
</gene>
<sequence>MARAESERLVFSAAIRQKARTAATSAAVAWRRVIDMTAIMAAPGRPGPQAIPACGSGQAAVGDPGLLHFVLRATIWMPLK</sequence>
<dbReference type="AlphaFoldDB" id="A0A8J3QD45"/>
<proteinExistence type="predicted"/>
<evidence type="ECO:0000313" key="1">
    <source>
        <dbReference type="EMBL" id="GIH08461.1"/>
    </source>
</evidence>
<organism evidence="1 2">
    <name type="scientific">Rhizocola hellebori</name>
    <dbReference type="NCBI Taxonomy" id="1392758"/>
    <lineage>
        <taxon>Bacteria</taxon>
        <taxon>Bacillati</taxon>
        <taxon>Actinomycetota</taxon>
        <taxon>Actinomycetes</taxon>
        <taxon>Micromonosporales</taxon>
        <taxon>Micromonosporaceae</taxon>
        <taxon>Rhizocola</taxon>
    </lineage>
</organism>
<evidence type="ECO:0000313" key="2">
    <source>
        <dbReference type="Proteomes" id="UP000612899"/>
    </source>
</evidence>
<dbReference type="Proteomes" id="UP000612899">
    <property type="component" value="Unassembled WGS sequence"/>
</dbReference>
<name>A0A8J3QD45_9ACTN</name>